<dbReference type="AlphaFoldDB" id="A0A5R9B9C1"/>
<dbReference type="EMBL" id="VAVZ01000071">
    <property type="protein sequence ID" value="TLP92232.1"/>
    <property type="molecule type" value="Genomic_DNA"/>
</dbReference>
<keyword evidence="3" id="KW-1185">Reference proteome</keyword>
<dbReference type="RefSeq" id="WP_138254339.1">
    <property type="nucleotide sequence ID" value="NZ_VAVZ01000071.1"/>
</dbReference>
<dbReference type="OrthoDB" id="5188057at2"/>
<organism evidence="2 3">
    <name type="scientific">Nesterenkonia salmonea</name>
    <dbReference type="NCBI Taxonomy" id="1804987"/>
    <lineage>
        <taxon>Bacteria</taxon>
        <taxon>Bacillati</taxon>
        <taxon>Actinomycetota</taxon>
        <taxon>Actinomycetes</taxon>
        <taxon>Micrococcales</taxon>
        <taxon>Micrococcaceae</taxon>
        <taxon>Nesterenkonia</taxon>
    </lineage>
</organism>
<evidence type="ECO:0000313" key="2">
    <source>
        <dbReference type="EMBL" id="TLP92232.1"/>
    </source>
</evidence>
<dbReference type="InterPro" id="IPR046537">
    <property type="entry name" value="DUF6602"/>
</dbReference>
<gene>
    <name evidence="2" type="ORF">FEF26_14965</name>
</gene>
<protein>
    <recommendedName>
        <fullName evidence="1">DUF6602 domain-containing protein</fullName>
    </recommendedName>
</protein>
<evidence type="ECO:0000313" key="3">
    <source>
        <dbReference type="Proteomes" id="UP000310458"/>
    </source>
</evidence>
<comment type="caution">
    <text evidence="2">The sequence shown here is derived from an EMBL/GenBank/DDBJ whole genome shotgun (WGS) entry which is preliminary data.</text>
</comment>
<dbReference type="Proteomes" id="UP000310458">
    <property type="component" value="Unassembled WGS sequence"/>
</dbReference>
<feature type="domain" description="DUF6602" evidence="1">
    <location>
        <begin position="23"/>
        <end position="127"/>
    </location>
</feature>
<sequence>MSELADLMSAASQDMASQVKGIRAAFDHQLSKGEAAEATLRKFFEDYYPSSIGVAHGQVVDSYGSHSKQHDVILYDTTQTPVLYTDKQRGARLLPVEGVIAVIESKLSLQLAHVEQAVESARTLKSLDRSAYYLPEKLPGQIQLDEKQKAYGTEYDVIPPMYFLFAFEGSAVTSFAQRLEDRQKDLPVDKRVDLVCVMEDGVVVNVTTRGQIDTLPSPGSHLTGYKTEHALFLFHMLVSRYLLQVKIPDIALQRYIPKGFTF</sequence>
<name>A0A5R9B9C1_9MICC</name>
<reference evidence="2 3" key="1">
    <citation type="submission" date="2019-05" db="EMBL/GenBank/DDBJ databases">
        <title>Nesterenkonia sp. GY074 isolated from the Southern Atlantic Ocean.</title>
        <authorList>
            <person name="Zhang G."/>
        </authorList>
    </citation>
    <scope>NUCLEOTIDE SEQUENCE [LARGE SCALE GENOMIC DNA]</scope>
    <source>
        <strain evidence="2 3">GY074</strain>
    </source>
</reference>
<dbReference type="CDD" id="cd21173">
    <property type="entry name" value="NucC-like"/>
    <property type="match status" value="1"/>
</dbReference>
<accession>A0A5R9B9C1</accession>
<evidence type="ECO:0000259" key="1">
    <source>
        <dbReference type="Pfam" id="PF20247"/>
    </source>
</evidence>
<proteinExistence type="predicted"/>
<dbReference type="Pfam" id="PF20247">
    <property type="entry name" value="DUF6602"/>
    <property type="match status" value="1"/>
</dbReference>